<feature type="signal peptide" evidence="11">
    <location>
        <begin position="1"/>
        <end position="23"/>
    </location>
</feature>
<comment type="cofactor">
    <cofactor evidence="1 10">
        <name>Zn(2+)</name>
        <dbReference type="ChEBI" id="CHEBI:29105"/>
    </cofactor>
</comment>
<dbReference type="Proteomes" id="UP001595444">
    <property type="component" value="Unassembled WGS sequence"/>
</dbReference>
<dbReference type="EC" id="3.4.11.-" evidence="10"/>
<evidence type="ECO:0000256" key="3">
    <source>
        <dbReference type="ARBA" id="ARBA00022438"/>
    </source>
</evidence>
<dbReference type="InterPro" id="IPR023358">
    <property type="entry name" value="Peptidase_M18_dom2"/>
</dbReference>
<proteinExistence type="inferred from homology"/>
<reference evidence="13" key="1">
    <citation type="journal article" date="2019" name="Int. J. Syst. Evol. Microbiol.">
        <title>The Global Catalogue of Microorganisms (GCM) 10K type strain sequencing project: providing services to taxonomists for standard genome sequencing and annotation.</title>
        <authorList>
            <consortium name="The Broad Institute Genomics Platform"/>
            <consortium name="The Broad Institute Genome Sequencing Center for Infectious Disease"/>
            <person name="Wu L."/>
            <person name="Ma J."/>
        </authorList>
    </citation>
    <scope>NUCLEOTIDE SEQUENCE [LARGE SCALE GENOMIC DNA]</scope>
    <source>
        <strain evidence="13">KCTC 62164</strain>
    </source>
</reference>
<comment type="caution">
    <text evidence="12">The sequence shown here is derived from an EMBL/GenBank/DDBJ whole genome shotgun (WGS) entry which is preliminary data.</text>
</comment>
<comment type="similarity">
    <text evidence="2 9">Belongs to the peptidase M18 family.</text>
</comment>
<dbReference type="SUPFAM" id="SSF101821">
    <property type="entry name" value="Aminopeptidase/glucanase lid domain"/>
    <property type="match status" value="1"/>
</dbReference>
<dbReference type="PRINTS" id="PR00932">
    <property type="entry name" value="AMINO1PTASE"/>
</dbReference>
<evidence type="ECO:0000313" key="13">
    <source>
        <dbReference type="Proteomes" id="UP001595444"/>
    </source>
</evidence>
<keyword evidence="5 9" id="KW-0479">Metal-binding</keyword>
<gene>
    <name evidence="12" type="ORF">ACFOKA_07710</name>
</gene>
<keyword evidence="11" id="KW-0732">Signal</keyword>
<evidence type="ECO:0000256" key="6">
    <source>
        <dbReference type="ARBA" id="ARBA00022801"/>
    </source>
</evidence>
<dbReference type="Gene3D" id="2.30.250.10">
    <property type="entry name" value="Aminopeptidase i, Domain 2"/>
    <property type="match status" value="1"/>
</dbReference>
<dbReference type="GO" id="GO:0004177">
    <property type="term" value="F:aminopeptidase activity"/>
    <property type="evidence" value="ECO:0007669"/>
    <property type="project" value="UniProtKB-KW"/>
</dbReference>
<dbReference type="Pfam" id="PF02127">
    <property type="entry name" value="Peptidase_M18"/>
    <property type="match status" value="1"/>
</dbReference>
<keyword evidence="8 9" id="KW-0482">Metalloprotease</keyword>
<keyword evidence="4 9" id="KW-0645">Protease</keyword>
<dbReference type="PANTHER" id="PTHR28570:SF2">
    <property type="entry name" value="M18 FAMILY AMINOPEPTIDASE 1-RELATED"/>
    <property type="match status" value="1"/>
</dbReference>
<dbReference type="PANTHER" id="PTHR28570">
    <property type="entry name" value="ASPARTYL AMINOPEPTIDASE"/>
    <property type="match status" value="1"/>
</dbReference>
<evidence type="ECO:0000256" key="4">
    <source>
        <dbReference type="ARBA" id="ARBA00022670"/>
    </source>
</evidence>
<evidence type="ECO:0000256" key="10">
    <source>
        <dbReference type="RuleBase" id="RU004387"/>
    </source>
</evidence>
<evidence type="ECO:0000256" key="8">
    <source>
        <dbReference type="ARBA" id="ARBA00023049"/>
    </source>
</evidence>
<protein>
    <recommendedName>
        <fullName evidence="10">M18 family aminopeptidase</fullName>
        <ecNumber evidence="10">3.4.11.-</ecNumber>
    </recommendedName>
</protein>
<organism evidence="12 13">
    <name type="scientific">Kordiimonas pumila</name>
    <dbReference type="NCBI Taxonomy" id="2161677"/>
    <lineage>
        <taxon>Bacteria</taxon>
        <taxon>Pseudomonadati</taxon>
        <taxon>Pseudomonadota</taxon>
        <taxon>Alphaproteobacteria</taxon>
        <taxon>Kordiimonadales</taxon>
        <taxon>Kordiimonadaceae</taxon>
        <taxon>Kordiimonas</taxon>
    </lineage>
</organism>
<name>A0ABV7D435_9PROT</name>
<dbReference type="Gene3D" id="3.40.630.10">
    <property type="entry name" value="Zn peptidases"/>
    <property type="match status" value="1"/>
</dbReference>
<dbReference type="RefSeq" id="WP_194215252.1">
    <property type="nucleotide sequence ID" value="NZ_CP061205.1"/>
</dbReference>
<accession>A0ABV7D435</accession>
<evidence type="ECO:0000313" key="12">
    <source>
        <dbReference type="EMBL" id="MFC3051786.1"/>
    </source>
</evidence>
<evidence type="ECO:0000256" key="1">
    <source>
        <dbReference type="ARBA" id="ARBA00001947"/>
    </source>
</evidence>
<evidence type="ECO:0000256" key="5">
    <source>
        <dbReference type="ARBA" id="ARBA00022723"/>
    </source>
</evidence>
<evidence type="ECO:0000256" key="9">
    <source>
        <dbReference type="RuleBase" id="RU004386"/>
    </source>
</evidence>
<dbReference type="InterPro" id="IPR001948">
    <property type="entry name" value="Peptidase_M18"/>
</dbReference>
<dbReference type="EMBL" id="JBHRSL010000004">
    <property type="protein sequence ID" value="MFC3051786.1"/>
    <property type="molecule type" value="Genomic_DNA"/>
</dbReference>
<evidence type="ECO:0000256" key="2">
    <source>
        <dbReference type="ARBA" id="ARBA00008290"/>
    </source>
</evidence>
<keyword evidence="3 9" id="KW-0031">Aminopeptidase</keyword>
<keyword evidence="13" id="KW-1185">Reference proteome</keyword>
<sequence length="475" mass="51929">MRFFTVIATLLFLHLQLTGSAKACPQGICENSWKTASKSQKEQAFDIGDSYKDFLFTARTELTTVQKTIALAEKRGFKPWQTGTSIKPGDKYYHNNRDRGLLLILGGKKPVSKGVRIVASHIDSPRLDLKLRPLYATNEFALVQTNYHGRIKAYQWTNVPLALVGRIDKKDGTIVNVSVGLQPDDPIFMITDLSPHVAKDQMKRSAETVISYEDLDAIINHGPDGKLDVLASVLAYLKNTYGVEQADLVSSELALVPAMPPRDMGLNRHLIAADGHDDRLGAYTSLAALFSMATPEQTAIILFADNEEGGNVNVTGASSSYLQDIIGELIYAETGDAYRQPMLARALRASTALSIDMNPGINPLDTSVWEEGNAPRLGYGVNIKAYGRGLNADSETTAWIRAAFDSRNIPWQTTTYKVGKAGGGTLGTELSKLNIDTIDFGAPVLSIHSPYGVCDKMDILSLKNAVQAFLEYNRP</sequence>
<dbReference type="SUPFAM" id="SSF53187">
    <property type="entry name" value="Zn-dependent exopeptidases"/>
    <property type="match status" value="1"/>
</dbReference>
<keyword evidence="6 9" id="KW-0378">Hydrolase</keyword>
<evidence type="ECO:0000256" key="11">
    <source>
        <dbReference type="SAM" id="SignalP"/>
    </source>
</evidence>
<feature type="chain" id="PRO_5047459867" description="M18 family aminopeptidase" evidence="11">
    <location>
        <begin position="24"/>
        <end position="475"/>
    </location>
</feature>
<keyword evidence="7 9" id="KW-0862">Zinc</keyword>
<evidence type="ECO:0000256" key="7">
    <source>
        <dbReference type="ARBA" id="ARBA00022833"/>
    </source>
</evidence>